<comment type="catalytic activity">
    <reaction evidence="3 4">
        <text>an acyl phosphate + H2O = a carboxylate + phosphate + H(+)</text>
        <dbReference type="Rhea" id="RHEA:14965"/>
        <dbReference type="ChEBI" id="CHEBI:15377"/>
        <dbReference type="ChEBI" id="CHEBI:15378"/>
        <dbReference type="ChEBI" id="CHEBI:29067"/>
        <dbReference type="ChEBI" id="CHEBI:43474"/>
        <dbReference type="ChEBI" id="CHEBI:59918"/>
        <dbReference type="EC" id="3.6.1.7"/>
    </reaction>
</comment>
<dbReference type="PRINTS" id="PR00112">
    <property type="entry name" value="ACYLPHPHTASE"/>
</dbReference>
<dbReference type="PANTHER" id="PTHR47268">
    <property type="entry name" value="ACYLPHOSPHATASE"/>
    <property type="match status" value="1"/>
</dbReference>
<dbReference type="PROSITE" id="PS00150">
    <property type="entry name" value="ACYLPHOSPHATASE_1"/>
    <property type="match status" value="1"/>
</dbReference>
<comment type="similarity">
    <text evidence="1 5">Belongs to the acylphosphatase family.</text>
</comment>
<dbReference type="InterPro" id="IPR017968">
    <property type="entry name" value="Acylphosphatase_CS"/>
</dbReference>
<evidence type="ECO:0000256" key="4">
    <source>
        <dbReference type="PROSITE-ProRule" id="PRU00520"/>
    </source>
</evidence>
<evidence type="ECO:0000313" key="8">
    <source>
        <dbReference type="Proteomes" id="UP000808337"/>
    </source>
</evidence>
<dbReference type="InterPro" id="IPR036046">
    <property type="entry name" value="Acylphosphatase-like_dom_sf"/>
</dbReference>
<evidence type="ECO:0000256" key="1">
    <source>
        <dbReference type="ARBA" id="ARBA00005614"/>
    </source>
</evidence>
<dbReference type="InterPro" id="IPR001792">
    <property type="entry name" value="Acylphosphatase-like_dom"/>
</dbReference>
<evidence type="ECO:0000259" key="6">
    <source>
        <dbReference type="PROSITE" id="PS51160"/>
    </source>
</evidence>
<dbReference type="GO" id="GO:0003998">
    <property type="term" value="F:acylphosphatase activity"/>
    <property type="evidence" value="ECO:0007669"/>
    <property type="project" value="UniProtKB-EC"/>
</dbReference>
<evidence type="ECO:0000256" key="2">
    <source>
        <dbReference type="ARBA" id="ARBA00012150"/>
    </source>
</evidence>
<dbReference type="EC" id="3.6.1.7" evidence="2 4"/>
<accession>A0A9D7SUY0</accession>
<feature type="active site" evidence="4">
    <location>
        <position position="37"/>
    </location>
</feature>
<evidence type="ECO:0000313" key="7">
    <source>
        <dbReference type="EMBL" id="MBK9982175.1"/>
    </source>
</evidence>
<reference evidence="7 8" key="1">
    <citation type="submission" date="2020-10" db="EMBL/GenBank/DDBJ databases">
        <title>Connecting structure to function with the recovery of over 1000 high-quality activated sludge metagenome-assembled genomes encoding full-length rRNA genes using long-read sequencing.</title>
        <authorList>
            <person name="Singleton C.M."/>
            <person name="Petriglieri F."/>
            <person name="Kristensen J.M."/>
            <person name="Kirkegaard R.H."/>
            <person name="Michaelsen T.Y."/>
            <person name="Andersen M.H."/>
            <person name="Karst S.M."/>
            <person name="Dueholm M.S."/>
            <person name="Nielsen P.H."/>
            <person name="Albertsen M."/>
        </authorList>
    </citation>
    <scope>NUCLEOTIDE SEQUENCE [LARGE SCALE GENOMIC DNA]</scope>
    <source>
        <strain evidence="7">Ribe_18-Q3-R11-54_MAXAC.273</strain>
    </source>
</reference>
<organism evidence="7 8">
    <name type="scientific">Candidatus Opimibacter skivensis</name>
    <dbReference type="NCBI Taxonomy" id="2982028"/>
    <lineage>
        <taxon>Bacteria</taxon>
        <taxon>Pseudomonadati</taxon>
        <taxon>Bacteroidota</taxon>
        <taxon>Saprospiria</taxon>
        <taxon>Saprospirales</taxon>
        <taxon>Saprospiraceae</taxon>
        <taxon>Candidatus Opimibacter</taxon>
    </lineage>
</organism>
<dbReference type="AlphaFoldDB" id="A0A9D7SUY0"/>
<dbReference type="EMBL" id="JADKGY010000004">
    <property type="protein sequence ID" value="MBK9982175.1"/>
    <property type="molecule type" value="Genomic_DNA"/>
</dbReference>
<dbReference type="SUPFAM" id="SSF54975">
    <property type="entry name" value="Acylphosphatase/BLUF domain-like"/>
    <property type="match status" value="1"/>
</dbReference>
<gene>
    <name evidence="7" type="ORF">IPP15_07075</name>
</gene>
<keyword evidence="4" id="KW-0378">Hydrolase</keyword>
<dbReference type="Gene3D" id="3.30.70.100">
    <property type="match status" value="1"/>
</dbReference>
<dbReference type="Proteomes" id="UP000808337">
    <property type="component" value="Unassembled WGS sequence"/>
</dbReference>
<dbReference type="PANTHER" id="PTHR47268:SF4">
    <property type="entry name" value="ACYLPHOSPHATASE"/>
    <property type="match status" value="1"/>
</dbReference>
<evidence type="ECO:0000256" key="3">
    <source>
        <dbReference type="ARBA" id="ARBA00047645"/>
    </source>
</evidence>
<proteinExistence type="inferred from homology"/>
<feature type="active site" evidence="4">
    <location>
        <position position="19"/>
    </location>
</feature>
<sequence>MDRTVKIQITGKVQGVWFRASAKDEALTLGLKGKVWNNPDQSVGAIAQGPVDKISVFIEWCKNGPPLAKVENVLEVDIEENVHFTSFEISRSE</sequence>
<dbReference type="InterPro" id="IPR020456">
    <property type="entry name" value="Acylphosphatase"/>
</dbReference>
<comment type="caution">
    <text evidence="7">The sequence shown here is derived from an EMBL/GenBank/DDBJ whole genome shotgun (WGS) entry which is preliminary data.</text>
</comment>
<feature type="domain" description="Acylphosphatase-like" evidence="6">
    <location>
        <begin position="4"/>
        <end position="91"/>
    </location>
</feature>
<name>A0A9D7SUY0_9BACT</name>
<evidence type="ECO:0000256" key="5">
    <source>
        <dbReference type="RuleBase" id="RU004168"/>
    </source>
</evidence>
<dbReference type="PROSITE" id="PS51160">
    <property type="entry name" value="ACYLPHOSPHATASE_3"/>
    <property type="match status" value="1"/>
</dbReference>
<dbReference type="Pfam" id="PF00708">
    <property type="entry name" value="Acylphosphatase"/>
    <property type="match status" value="1"/>
</dbReference>
<protein>
    <recommendedName>
        <fullName evidence="2 4">acylphosphatase</fullName>
        <ecNumber evidence="2 4">3.6.1.7</ecNumber>
    </recommendedName>
</protein>